<sequence length="190" mass="21973">MFAYSLTDQTDMKLLEPEHSEELFQLTEDNRPLLRVWFSWVAGVKSPYDTRAFIDDVNRRRRIGDAYAYGVYEGNRLIGVMELSDINSPDKCGRISYWLSEKDRGKGRMTRACSMLTDYAIQQCGLNRVVIHVAVDNPRGRAVPERLGYTLEGTARQAKRREIGFVDMSVYSMLASEWAEMDRMSRYIGY</sequence>
<comment type="caution">
    <text evidence="2">The sequence shown here is derived from an EMBL/GenBank/DDBJ whole genome shotgun (WGS) entry which is preliminary data.</text>
</comment>
<dbReference type="GO" id="GO:0008999">
    <property type="term" value="F:protein-N-terminal-alanine acetyltransferase activity"/>
    <property type="evidence" value="ECO:0007669"/>
    <property type="project" value="TreeGrafter"/>
</dbReference>
<dbReference type="PROSITE" id="PS51186">
    <property type="entry name" value="GNAT"/>
    <property type="match status" value="1"/>
</dbReference>
<dbReference type="PANTHER" id="PTHR43441">
    <property type="entry name" value="RIBOSOMAL-PROTEIN-SERINE ACETYLTRANSFERASE"/>
    <property type="match status" value="1"/>
</dbReference>
<dbReference type="GO" id="GO:0005737">
    <property type="term" value="C:cytoplasm"/>
    <property type="evidence" value="ECO:0007669"/>
    <property type="project" value="TreeGrafter"/>
</dbReference>
<feature type="domain" description="N-acetyltransferase" evidence="1">
    <location>
        <begin position="21"/>
        <end position="173"/>
    </location>
</feature>
<dbReference type="Proteomes" id="UP000053750">
    <property type="component" value="Unassembled WGS sequence"/>
</dbReference>
<dbReference type="Pfam" id="PF13302">
    <property type="entry name" value="Acetyltransf_3"/>
    <property type="match status" value="1"/>
</dbReference>
<name>A0A9W5S302_9BACL</name>
<dbReference type="GO" id="GO:1990189">
    <property type="term" value="F:protein N-terminal-serine acetyltransferase activity"/>
    <property type="evidence" value="ECO:0007669"/>
    <property type="project" value="TreeGrafter"/>
</dbReference>
<proteinExistence type="predicted"/>
<organism evidence="2 3">
    <name type="scientific">Paenibacillus darwinianus</name>
    <dbReference type="NCBI Taxonomy" id="1380763"/>
    <lineage>
        <taxon>Bacteria</taxon>
        <taxon>Bacillati</taxon>
        <taxon>Bacillota</taxon>
        <taxon>Bacilli</taxon>
        <taxon>Bacillales</taxon>
        <taxon>Paenibacillaceae</taxon>
        <taxon>Paenibacillus</taxon>
    </lineage>
</organism>
<dbReference type="InterPro" id="IPR000182">
    <property type="entry name" value="GNAT_dom"/>
</dbReference>
<keyword evidence="3" id="KW-1185">Reference proteome</keyword>
<dbReference type="InterPro" id="IPR016181">
    <property type="entry name" value="Acyl_CoA_acyltransferase"/>
</dbReference>
<dbReference type="PANTHER" id="PTHR43441:SF11">
    <property type="entry name" value="RIBOSOMAL-PROTEIN-SERINE ACETYLTRANSFERASE"/>
    <property type="match status" value="1"/>
</dbReference>
<evidence type="ECO:0000259" key="1">
    <source>
        <dbReference type="PROSITE" id="PS51186"/>
    </source>
</evidence>
<evidence type="ECO:0000313" key="2">
    <source>
        <dbReference type="EMBL" id="EXX89872.1"/>
    </source>
</evidence>
<accession>A0A9W5S302</accession>
<dbReference type="RefSeq" id="WP_036580236.1">
    <property type="nucleotide sequence ID" value="NZ_KK082130.1"/>
</dbReference>
<dbReference type="EMBL" id="JFHU01000081">
    <property type="protein sequence ID" value="EXX89872.1"/>
    <property type="molecule type" value="Genomic_DNA"/>
</dbReference>
<dbReference type="InterPro" id="IPR051908">
    <property type="entry name" value="Ribosomal_N-acetyltransferase"/>
</dbReference>
<gene>
    <name evidence="2" type="ORF">BG53_14695</name>
</gene>
<dbReference type="SUPFAM" id="SSF55729">
    <property type="entry name" value="Acyl-CoA N-acyltransferases (Nat)"/>
    <property type="match status" value="1"/>
</dbReference>
<dbReference type="AlphaFoldDB" id="A0A9W5S302"/>
<evidence type="ECO:0000313" key="3">
    <source>
        <dbReference type="Proteomes" id="UP000053750"/>
    </source>
</evidence>
<dbReference type="Gene3D" id="3.40.630.30">
    <property type="match status" value="1"/>
</dbReference>
<protein>
    <submittedName>
        <fullName evidence="2">Alanine acetyltransferase</fullName>
    </submittedName>
</protein>
<reference evidence="2 3" key="1">
    <citation type="submission" date="2014-02" db="EMBL/GenBank/DDBJ databases">
        <title>Genome sequence of Paenibacillus darwinianus reveals adaptive mechanisms for survival in Antarctic soils.</title>
        <authorList>
            <person name="Dsouza M."/>
            <person name="Taylor M.W."/>
            <person name="Turner S.J."/>
            <person name="Aislabie J."/>
        </authorList>
    </citation>
    <scope>NUCLEOTIDE SEQUENCE [LARGE SCALE GENOMIC DNA]</scope>
    <source>
        <strain evidence="2 3">CE1</strain>
    </source>
</reference>